<gene>
    <name evidence="2" type="ORF">EV421DRAFT_1860523</name>
</gene>
<name>A0AA39MDC2_9AGAR</name>
<dbReference type="Proteomes" id="UP001175226">
    <property type="component" value="Unassembled WGS sequence"/>
</dbReference>
<evidence type="ECO:0000256" key="1">
    <source>
        <dbReference type="SAM" id="MobiDB-lite"/>
    </source>
</evidence>
<feature type="compositionally biased region" description="Pro residues" evidence="1">
    <location>
        <begin position="59"/>
        <end position="72"/>
    </location>
</feature>
<feature type="non-terminal residue" evidence="2">
    <location>
        <position position="432"/>
    </location>
</feature>
<feature type="region of interest" description="Disordered" evidence="1">
    <location>
        <begin position="15"/>
        <end position="115"/>
    </location>
</feature>
<feature type="region of interest" description="Disordered" evidence="1">
    <location>
        <begin position="152"/>
        <end position="174"/>
    </location>
</feature>
<proteinExistence type="predicted"/>
<evidence type="ECO:0000313" key="3">
    <source>
        <dbReference type="Proteomes" id="UP001175226"/>
    </source>
</evidence>
<feature type="compositionally biased region" description="Polar residues" evidence="1">
    <location>
        <begin position="82"/>
        <end position="92"/>
    </location>
</feature>
<dbReference type="AlphaFoldDB" id="A0AA39MDC2"/>
<organism evidence="2 3">
    <name type="scientific">Armillaria borealis</name>
    <dbReference type="NCBI Taxonomy" id="47425"/>
    <lineage>
        <taxon>Eukaryota</taxon>
        <taxon>Fungi</taxon>
        <taxon>Dikarya</taxon>
        <taxon>Basidiomycota</taxon>
        <taxon>Agaricomycotina</taxon>
        <taxon>Agaricomycetes</taxon>
        <taxon>Agaricomycetidae</taxon>
        <taxon>Agaricales</taxon>
        <taxon>Marasmiineae</taxon>
        <taxon>Physalacriaceae</taxon>
        <taxon>Armillaria</taxon>
    </lineage>
</organism>
<accession>A0AA39MDC2</accession>
<protein>
    <submittedName>
        <fullName evidence="2">Uncharacterized protein</fullName>
    </submittedName>
</protein>
<comment type="caution">
    <text evidence="2">The sequence shown here is derived from an EMBL/GenBank/DDBJ whole genome shotgun (WGS) entry which is preliminary data.</text>
</comment>
<dbReference type="EMBL" id="JAUEPT010000172">
    <property type="protein sequence ID" value="KAK0430097.1"/>
    <property type="molecule type" value="Genomic_DNA"/>
</dbReference>
<sequence length="432" mass="47249">GCFFSNLFAKQTKGLLSQPLATHSQDPPIPPPQHHDDPQAIPPQHHRDPQVITCLQYTPSPPPQATPTPPPQDTLTQPLHDTPSSPTPSLGQVSEPDVPLPYSALPFQDPQPLTPDSQMQTLYVQYRQTPTPIPTTPPPHRSISLTIPTTPPTVTESPQLLSSSTISPPTPDPTMTPPTLAISLPQAPGNPVRDERGRSVVQALKATFHLMCTTLEKASSPIPRVQDFLRVNLDLIDLIEISSDEYGFQDIHDLMQEINAQFIVLTNRYSTSEELQRKIDSIARGANELVPALSKLVKGRSLKNSASAGDDRTLVVNFLRRIKEELDSRATTPSETAPEVRVTLQHVEGGVSVRIDMQSGSRDALSSMTIGSTVPRPPSPSFHEDAKRVSLPHNIPPFETLSSRSWDDLPSIIGATNPQVETRTYTPPNVIV</sequence>
<keyword evidence="3" id="KW-1185">Reference proteome</keyword>
<reference evidence="2" key="1">
    <citation type="submission" date="2023-06" db="EMBL/GenBank/DDBJ databases">
        <authorList>
            <consortium name="Lawrence Berkeley National Laboratory"/>
            <person name="Ahrendt S."/>
            <person name="Sahu N."/>
            <person name="Indic B."/>
            <person name="Wong-Bajracharya J."/>
            <person name="Merenyi Z."/>
            <person name="Ke H.-M."/>
            <person name="Monk M."/>
            <person name="Kocsube S."/>
            <person name="Drula E."/>
            <person name="Lipzen A."/>
            <person name="Balint B."/>
            <person name="Henrissat B."/>
            <person name="Andreopoulos B."/>
            <person name="Martin F.M."/>
            <person name="Harder C.B."/>
            <person name="Rigling D."/>
            <person name="Ford K.L."/>
            <person name="Foster G.D."/>
            <person name="Pangilinan J."/>
            <person name="Papanicolaou A."/>
            <person name="Barry K."/>
            <person name="LaButti K."/>
            <person name="Viragh M."/>
            <person name="Koriabine M."/>
            <person name="Yan M."/>
            <person name="Riley R."/>
            <person name="Champramary S."/>
            <person name="Plett K.L."/>
            <person name="Tsai I.J."/>
            <person name="Slot J."/>
            <person name="Sipos G."/>
            <person name="Plett J."/>
            <person name="Nagy L.G."/>
            <person name="Grigoriev I.V."/>
        </authorList>
    </citation>
    <scope>NUCLEOTIDE SEQUENCE</scope>
    <source>
        <strain evidence="2">FPL87.14</strain>
    </source>
</reference>
<feature type="region of interest" description="Disordered" evidence="1">
    <location>
        <begin position="367"/>
        <end position="386"/>
    </location>
</feature>
<evidence type="ECO:0000313" key="2">
    <source>
        <dbReference type="EMBL" id="KAK0430097.1"/>
    </source>
</evidence>
<feature type="compositionally biased region" description="Low complexity" evidence="1">
    <location>
        <begin position="152"/>
        <end position="167"/>
    </location>
</feature>